<comment type="caution">
    <text evidence="3">The sequence shown here is derived from an EMBL/GenBank/DDBJ whole genome shotgun (WGS) entry which is preliminary data.</text>
</comment>
<dbReference type="SMART" id="SM00028">
    <property type="entry name" value="TPR"/>
    <property type="match status" value="3"/>
</dbReference>
<evidence type="ECO:0008006" key="4">
    <source>
        <dbReference type="Google" id="ProtNLM"/>
    </source>
</evidence>
<dbReference type="PANTHER" id="PTHR45586">
    <property type="entry name" value="TPR REPEAT-CONTAINING PROTEIN PA4667"/>
    <property type="match status" value="1"/>
</dbReference>
<evidence type="ECO:0000256" key="1">
    <source>
        <dbReference type="ARBA" id="ARBA00022737"/>
    </source>
</evidence>
<dbReference type="Pfam" id="PF14559">
    <property type="entry name" value="TPR_19"/>
    <property type="match status" value="1"/>
</dbReference>
<dbReference type="PROSITE" id="PS50005">
    <property type="entry name" value="TPR"/>
    <property type="match status" value="2"/>
</dbReference>
<dbReference type="EMBL" id="VSSQ01038887">
    <property type="protein sequence ID" value="MPM91886.1"/>
    <property type="molecule type" value="Genomic_DNA"/>
</dbReference>
<accession>A0A645DRE7</accession>
<proteinExistence type="predicted"/>
<dbReference type="Gene3D" id="1.25.40.10">
    <property type="entry name" value="Tetratricopeptide repeat domain"/>
    <property type="match status" value="1"/>
</dbReference>
<dbReference type="InterPro" id="IPR019734">
    <property type="entry name" value="TPR_rpt"/>
</dbReference>
<gene>
    <name evidence="3" type="ORF">SDC9_139020</name>
</gene>
<dbReference type="PANTHER" id="PTHR45586:SF1">
    <property type="entry name" value="LIPOPOLYSACCHARIDE ASSEMBLY PROTEIN B"/>
    <property type="match status" value="1"/>
</dbReference>
<name>A0A645DRE7_9ZZZZ</name>
<sequence>MLVHAFNRLAQIAISKEQYLDAYKYSEAAKTIAPNNPDSAWISGVILAAEAKYIEALETVTPIVDKWDEMKYISTAGIDLEKHLLLLADILFQMNDIEKAVQIYEAALKINNYSPEACYGLAMCYKEAELFEDAKKMFEWAIKYKPDYELAKQELSLLP</sequence>
<dbReference type="InterPro" id="IPR011990">
    <property type="entry name" value="TPR-like_helical_dom_sf"/>
</dbReference>
<protein>
    <recommendedName>
        <fullName evidence="4">Beta-barrel assembly-enhancing protease</fullName>
    </recommendedName>
</protein>
<dbReference type="InterPro" id="IPR051012">
    <property type="entry name" value="CellSynth/LPSAsmb/PSIAsmb"/>
</dbReference>
<evidence type="ECO:0000313" key="3">
    <source>
        <dbReference type="EMBL" id="MPM91886.1"/>
    </source>
</evidence>
<evidence type="ECO:0000256" key="2">
    <source>
        <dbReference type="ARBA" id="ARBA00022803"/>
    </source>
</evidence>
<keyword evidence="1" id="KW-0677">Repeat</keyword>
<keyword evidence="2" id="KW-0802">TPR repeat</keyword>
<dbReference type="SUPFAM" id="SSF48452">
    <property type="entry name" value="TPR-like"/>
    <property type="match status" value="1"/>
</dbReference>
<dbReference type="Pfam" id="PF13181">
    <property type="entry name" value="TPR_8"/>
    <property type="match status" value="1"/>
</dbReference>
<organism evidence="3">
    <name type="scientific">bioreactor metagenome</name>
    <dbReference type="NCBI Taxonomy" id="1076179"/>
    <lineage>
        <taxon>unclassified sequences</taxon>
        <taxon>metagenomes</taxon>
        <taxon>ecological metagenomes</taxon>
    </lineage>
</organism>
<dbReference type="AlphaFoldDB" id="A0A645DRE7"/>
<reference evidence="3" key="1">
    <citation type="submission" date="2019-08" db="EMBL/GenBank/DDBJ databases">
        <authorList>
            <person name="Kucharzyk K."/>
            <person name="Murdoch R.W."/>
            <person name="Higgins S."/>
            <person name="Loffler F."/>
        </authorList>
    </citation>
    <scope>NUCLEOTIDE SEQUENCE</scope>
</reference>